<evidence type="ECO:0000256" key="2">
    <source>
        <dbReference type="ARBA" id="ARBA00023315"/>
    </source>
</evidence>
<reference evidence="4 5" key="1">
    <citation type="submission" date="2022-06" db="EMBL/GenBank/DDBJ databases">
        <title>Isolation of gut microbiota from human fecal samples.</title>
        <authorList>
            <person name="Pamer E.G."/>
            <person name="Barat B."/>
            <person name="Waligurski E."/>
            <person name="Medina S."/>
            <person name="Paddock L."/>
            <person name="Mostad J."/>
        </authorList>
    </citation>
    <scope>NUCLEOTIDE SEQUENCE [LARGE SCALE GENOMIC DNA]</scope>
    <source>
        <strain evidence="4 5">DFI.9.73</strain>
    </source>
</reference>
<dbReference type="InterPro" id="IPR016181">
    <property type="entry name" value="Acyl_CoA_acyltransferase"/>
</dbReference>
<accession>A0ABT1RZ03</accession>
<evidence type="ECO:0000259" key="3">
    <source>
        <dbReference type="PROSITE" id="PS51186"/>
    </source>
</evidence>
<dbReference type="PANTHER" id="PTHR43877">
    <property type="entry name" value="AMINOALKYLPHOSPHONATE N-ACETYLTRANSFERASE-RELATED-RELATED"/>
    <property type="match status" value="1"/>
</dbReference>
<dbReference type="SUPFAM" id="SSF55729">
    <property type="entry name" value="Acyl-CoA N-acyltransferases (Nat)"/>
    <property type="match status" value="1"/>
</dbReference>
<dbReference type="PROSITE" id="PS51186">
    <property type="entry name" value="GNAT"/>
    <property type="match status" value="1"/>
</dbReference>
<dbReference type="Proteomes" id="UP001524473">
    <property type="component" value="Unassembled WGS sequence"/>
</dbReference>
<feature type="domain" description="N-acetyltransferase" evidence="3">
    <location>
        <begin position="1"/>
        <end position="141"/>
    </location>
</feature>
<dbReference type="EC" id="2.3.1.-" evidence="4"/>
<dbReference type="Gene3D" id="3.40.630.30">
    <property type="match status" value="1"/>
</dbReference>
<dbReference type="EMBL" id="JANFZH010000015">
    <property type="protein sequence ID" value="MCQ4839825.1"/>
    <property type="molecule type" value="Genomic_DNA"/>
</dbReference>
<evidence type="ECO:0000313" key="5">
    <source>
        <dbReference type="Proteomes" id="UP001524473"/>
    </source>
</evidence>
<gene>
    <name evidence="4" type="ORF">NE695_07850</name>
</gene>
<dbReference type="PANTHER" id="PTHR43877:SF1">
    <property type="entry name" value="ACETYLTRANSFERASE"/>
    <property type="match status" value="1"/>
</dbReference>
<organism evidence="4 5">
    <name type="scientific">Neglectibacter timonensis</name>
    <dbReference type="NCBI Taxonomy" id="1776382"/>
    <lineage>
        <taxon>Bacteria</taxon>
        <taxon>Bacillati</taxon>
        <taxon>Bacillota</taxon>
        <taxon>Clostridia</taxon>
        <taxon>Eubacteriales</taxon>
        <taxon>Oscillospiraceae</taxon>
        <taxon>Neglectibacter</taxon>
    </lineage>
</organism>
<dbReference type="GeneID" id="90533726"/>
<keyword evidence="2 4" id="KW-0012">Acyltransferase</keyword>
<comment type="caution">
    <text evidence="4">The sequence shown here is derived from an EMBL/GenBank/DDBJ whole genome shotgun (WGS) entry which is preliminary data.</text>
</comment>
<keyword evidence="5" id="KW-1185">Reference proteome</keyword>
<evidence type="ECO:0000313" key="4">
    <source>
        <dbReference type="EMBL" id="MCQ4839825.1"/>
    </source>
</evidence>
<evidence type="ECO:0000256" key="1">
    <source>
        <dbReference type="ARBA" id="ARBA00022679"/>
    </source>
</evidence>
<dbReference type="Pfam" id="PF00583">
    <property type="entry name" value="Acetyltransf_1"/>
    <property type="match status" value="1"/>
</dbReference>
<dbReference type="InterPro" id="IPR050832">
    <property type="entry name" value="Bact_Acetyltransf"/>
</dbReference>
<dbReference type="InterPro" id="IPR000182">
    <property type="entry name" value="GNAT_dom"/>
</dbReference>
<dbReference type="CDD" id="cd04301">
    <property type="entry name" value="NAT_SF"/>
    <property type="match status" value="1"/>
</dbReference>
<name>A0ABT1RZ03_9FIRM</name>
<sequence length="141" mass="15876">MTYRIMRAEDYDGAFALWQSTPGMGLNSLDDSREGIVRYLERNPQTCFVAEEADRICGTVLSGHDGRRGYFYHTAVAREKQGQGVGSRLVELAVEALKAQGITKVALVAFSENENGNAFWEHQGFTLREDLSYRNLRLKPL</sequence>
<keyword evidence="1 4" id="KW-0808">Transferase</keyword>
<proteinExistence type="predicted"/>
<dbReference type="RefSeq" id="WP_242871140.1">
    <property type="nucleotide sequence ID" value="NZ_CABKVV010000014.1"/>
</dbReference>
<dbReference type="GO" id="GO:0016746">
    <property type="term" value="F:acyltransferase activity"/>
    <property type="evidence" value="ECO:0007669"/>
    <property type="project" value="UniProtKB-KW"/>
</dbReference>
<protein>
    <submittedName>
        <fullName evidence="4">GNAT family N-acetyltransferase</fullName>
        <ecNumber evidence="4">2.3.1.-</ecNumber>
    </submittedName>
</protein>